<accession>A0ABZ3F8G0</accession>
<dbReference type="Proteomes" id="UP001434737">
    <property type="component" value="Chromosome"/>
</dbReference>
<dbReference type="SUPFAM" id="SSF52833">
    <property type="entry name" value="Thioredoxin-like"/>
    <property type="match status" value="1"/>
</dbReference>
<dbReference type="PANTHER" id="PTHR35272">
    <property type="entry name" value="THIOL:DISULFIDE INTERCHANGE PROTEIN DSBC-RELATED"/>
    <property type="match status" value="1"/>
</dbReference>
<sequence>MKHKIALVSVLISMCHLAYAQANKDSLEQTLRANNIEGKIISNSDLGSGLSMVVIEISTQHVPFLVTNDGKMMFQPDISLFQDKNTESHIQGFYKDLYEKEKAKINTKLKELFNDKNAQVFSFKAKKQSSKTIYIVSDPNCPYCQQEFANLSRRLEEANVKMLLVGFLGEDSMLKVANALKNKSGNQAKDIAMLSALYGAKVKGKAMDTKEAMALTQAVANVGVRSVPYIIE</sequence>
<feature type="signal peptide" evidence="1">
    <location>
        <begin position="1"/>
        <end position="20"/>
    </location>
</feature>
<gene>
    <name evidence="3" type="ORF">V3I05_01395</name>
</gene>
<keyword evidence="4" id="KW-1185">Reference proteome</keyword>
<dbReference type="EMBL" id="CP145316">
    <property type="protein sequence ID" value="XAM18366.1"/>
    <property type="molecule type" value="Genomic_DNA"/>
</dbReference>
<evidence type="ECO:0000313" key="4">
    <source>
        <dbReference type="Proteomes" id="UP001434737"/>
    </source>
</evidence>
<reference evidence="3 4" key="1">
    <citation type="submission" date="2024-02" db="EMBL/GenBank/DDBJ databases">
        <title>Genome and pathogenicity analysis of Helicobacter mastomyrinus isolated from mice.</title>
        <authorList>
            <person name="Zhu L."/>
        </authorList>
    </citation>
    <scope>NUCLEOTIDE SEQUENCE [LARGE SCALE GENOMIC DNA]</scope>
    <source>
        <strain evidence="3 4">Hm-17</strain>
    </source>
</reference>
<evidence type="ECO:0000259" key="2">
    <source>
        <dbReference type="Pfam" id="PF13098"/>
    </source>
</evidence>
<keyword evidence="1" id="KW-0732">Signal</keyword>
<evidence type="ECO:0000256" key="1">
    <source>
        <dbReference type="SAM" id="SignalP"/>
    </source>
</evidence>
<evidence type="ECO:0000313" key="3">
    <source>
        <dbReference type="EMBL" id="XAM18366.1"/>
    </source>
</evidence>
<dbReference type="RefSeq" id="WP_343353772.1">
    <property type="nucleotide sequence ID" value="NZ_CP145316.1"/>
</dbReference>
<dbReference type="Pfam" id="PF13098">
    <property type="entry name" value="Thioredoxin_2"/>
    <property type="match status" value="1"/>
</dbReference>
<feature type="domain" description="Thioredoxin-like fold" evidence="2">
    <location>
        <begin position="125"/>
        <end position="231"/>
    </location>
</feature>
<dbReference type="PANTHER" id="PTHR35272:SF3">
    <property type="entry name" value="THIOL:DISULFIDE INTERCHANGE PROTEIN DSBC"/>
    <property type="match status" value="1"/>
</dbReference>
<organism evidence="3 4">
    <name type="scientific">Helicobacter mastomyrinus</name>
    <dbReference type="NCBI Taxonomy" id="287948"/>
    <lineage>
        <taxon>Bacteria</taxon>
        <taxon>Pseudomonadati</taxon>
        <taxon>Campylobacterota</taxon>
        <taxon>Epsilonproteobacteria</taxon>
        <taxon>Campylobacterales</taxon>
        <taxon>Helicobacteraceae</taxon>
        <taxon>Helicobacter</taxon>
    </lineage>
</organism>
<dbReference type="InterPro" id="IPR012336">
    <property type="entry name" value="Thioredoxin-like_fold"/>
</dbReference>
<name>A0ABZ3F8G0_9HELI</name>
<feature type="chain" id="PRO_5046056921" evidence="1">
    <location>
        <begin position="21"/>
        <end position="232"/>
    </location>
</feature>
<dbReference type="Gene3D" id="3.40.30.10">
    <property type="entry name" value="Glutaredoxin"/>
    <property type="match status" value="1"/>
</dbReference>
<dbReference type="InterPro" id="IPR036249">
    <property type="entry name" value="Thioredoxin-like_sf"/>
</dbReference>
<proteinExistence type="predicted"/>
<dbReference type="InterPro" id="IPR051470">
    <property type="entry name" value="Thiol:disulfide_interchange"/>
</dbReference>
<protein>
    <submittedName>
        <fullName evidence="3">Thioredoxin fold domain-containing protein</fullName>
    </submittedName>
</protein>